<evidence type="ECO:0000313" key="3">
    <source>
        <dbReference type="Proteomes" id="UP000199048"/>
    </source>
</evidence>
<name>A0A1I4JY87_9HYPH</name>
<proteinExistence type="predicted"/>
<gene>
    <name evidence="2" type="ORF">SAMN05192568_100945</name>
</gene>
<feature type="region of interest" description="Disordered" evidence="1">
    <location>
        <begin position="1"/>
        <end position="49"/>
    </location>
</feature>
<dbReference type="AlphaFoldDB" id="A0A1I4JY87"/>
<feature type="compositionally biased region" description="Polar residues" evidence="1">
    <location>
        <begin position="1"/>
        <end position="11"/>
    </location>
</feature>
<sequence>MSFSAKPNDPQSPRKRSLPDGQPSRRQGSAPRAVRRPGTDNRRPQTHTAVTEVAEIVGAQIIYLSWADTFGRPPCALWPGMTARVLPFRPRQAVAG</sequence>
<keyword evidence="3" id="KW-1185">Reference proteome</keyword>
<reference evidence="3" key="1">
    <citation type="submission" date="2016-10" db="EMBL/GenBank/DDBJ databases">
        <authorList>
            <person name="Varghese N."/>
            <person name="Submissions S."/>
        </authorList>
    </citation>
    <scope>NUCLEOTIDE SEQUENCE [LARGE SCALE GENOMIC DNA]</scope>
    <source>
        <strain evidence="3">BL36</strain>
    </source>
</reference>
<protein>
    <submittedName>
        <fullName evidence="2">Uncharacterized protein</fullName>
    </submittedName>
</protein>
<dbReference type="RefSeq" id="WP_139234078.1">
    <property type="nucleotide sequence ID" value="NZ_FOTK01000009.1"/>
</dbReference>
<evidence type="ECO:0000256" key="1">
    <source>
        <dbReference type="SAM" id="MobiDB-lite"/>
    </source>
</evidence>
<organism evidence="2 3">
    <name type="scientific">Methylobacterium pseudosasicola</name>
    <dbReference type="NCBI Taxonomy" id="582667"/>
    <lineage>
        <taxon>Bacteria</taxon>
        <taxon>Pseudomonadati</taxon>
        <taxon>Pseudomonadota</taxon>
        <taxon>Alphaproteobacteria</taxon>
        <taxon>Hyphomicrobiales</taxon>
        <taxon>Methylobacteriaceae</taxon>
        <taxon>Methylobacterium</taxon>
    </lineage>
</organism>
<dbReference type="Proteomes" id="UP000199048">
    <property type="component" value="Unassembled WGS sequence"/>
</dbReference>
<evidence type="ECO:0000313" key="2">
    <source>
        <dbReference type="EMBL" id="SFL71545.1"/>
    </source>
</evidence>
<dbReference type="OrthoDB" id="8004449at2"/>
<dbReference type="EMBL" id="FOTK01000009">
    <property type="protein sequence ID" value="SFL71545.1"/>
    <property type="molecule type" value="Genomic_DNA"/>
</dbReference>
<dbReference type="STRING" id="582667.SAMN05192568_100945"/>
<accession>A0A1I4JY87</accession>